<dbReference type="InterPro" id="IPR027417">
    <property type="entry name" value="P-loop_NTPase"/>
</dbReference>
<dbReference type="Pfam" id="PF04548">
    <property type="entry name" value="AIG1"/>
    <property type="match status" value="1"/>
</dbReference>
<feature type="region of interest" description="Disordered" evidence="4">
    <location>
        <begin position="238"/>
        <end position="269"/>
    </location>
</feature>
<dbReference type="GO" id="GO:0005525">
    <property type="term" value="F:GTP binding"/>
    <property type="evidence" value="ECO:0007669"/>
    <property type="project" value="UniProtKB-KW"/>
</dbReference>
<dbReference type="PROSITE" id="PS51720">
    <property type="entry name" value="G_AIG1"/>
    <property type="match status" value="1"/>
</dbReference>
<reference evidence="7" key="1">
    <citation type="submission" date="2013-03" db="EMBL/GenBank/DDBJ databases">
        <authorList>
            <person name="Jeffery W."/>
            <person name="Warren W."/>
            <person name="Wilson R.K."/>
        </authorList>
    </citation>
    <scope>NUCLEOTIDE SEQUENCE</scope>
    <source>
        <strain evidence="7">female</strain>
    </source>
</reference>
<evidence type="ECO:0000313" key="7">
    <source>
        <dbReference type="Proteomes" id="UP000018467"/>
    </source>
</evidence>
<proteinExistence type="inferred from homology"/>
<dbReference type="InterPro" id="IPR006703">
    <property type="entry name" value="G_AIG1"/>
</dbReference>
<reference evidence="7" key="2">
    <citation type="journal article" date="2014" name="Nat. Commun.">
        <title>The cavefish genome reveals candidate genes for eye loss.</title>
        <authorList>
            <person name="McGaugh S.E."/>
            <person name="Gross J.B."/>
            <person name="Aken B."/>
            <person name="Blin M."/>
            <person name="Borowsky R."/>
            <person name="Chalopin D."/>
            <person name="Hinaux H."/>
            <person name="Jeffery W.R."/>
            <person name="Keene A."/>
            <person name="Ma L."/>
            <person name="Minx P."/>
            <person name="Murphy D."/>
            <person name="O'Quin K.E."/>
            <person name="Retaux S."/>
            <person name="Rohner N."/>
            <person name="Searle S.M."/>
            <person name="Stahl B.A."/>
            <person name="Tabin C."/>
            <person name="Volff J.N."/>
            <person name="Yoshizawa M."/>
            <person name="Warren W.C."/>
        </authorList>
    </citation>
    <scope>NUCLEOTIDE SEQUENCE [LARGE SCALE GENOMIC DNA]</scope>
    <source>
        <strain evidence="7">female</strain>
    </source>
</reference>
<evidence type="ECO:0000256" key="1">
    <source>
        <dbReference type="ARBA" id="ARBA00008535"/>
    </source>
</evidence>
<sequence>MGTNISKFVNKLRIKEDELLHKEDLKVVLLGKTGVGKSASGNTILGKGFFEESLSSRSVTSMCQKESSKIGRRWITVIDTPGLFDTNTPNKEITKEIAKCITLAAPGPHVFLLVLTVGRFTQEEKEAVKMIQDLFGEESSRYTMVLFTRGDDLRKTNIEKFVSSDRRLQYIIDQCGNRYHVLNNRNPEEQMQVTALLEKIDSMVAENGGSFYTNEMFQDVENSLKEELRAKHEAEMEKLKTTLEKERQKQDEERKKSEKEFREREEQIKEECKLSPISSTLRVTVGADRLTALNRSAFSGHISLTTAVRHCFTNSPSVNGFPLLAISLAT</sequence>
<reference evidence="6" key="3">
    <citation type="submission" date="2025-08" db="UniProtKB">
        <authorList>
            <consortium name="Ensembl"/>
        </authorList>
    </citation>
    <scope>IDENTIFICATION</scope>
</reference>
<keyword evidence="7" id="KW-1185">Reference proteome</keyword>
<dbReference type="PANTHER" id="PTHR10903">
    <property type="entry name" value="GTPASE, IMAP FAMILY MEMBER-RELATED"/>
    <property type="match status" value="1"/>
</dbReference>
<dbReference type="Gene3D" id="3.40.50.300">
    <property type="entry name" value="P-loop containing nucleotide triphosphate hydrolases"/>
    <property type="match status" value="1"/>
</dbReference>
<evidence type="ECO:0000256" key="3">
    <source>
        <dbReference type="ARBA" id="ARBA00023134"/>
    </source>
</evidence>
<evidence type="ECO:0000256" key="2">
    <source>
        <dbReference type="ARBA" id="ARBA00022741"/>
    </source>
</evidence>
<dbReference type="Proteomes" id="UP000018467">
    <property type="component" value="Unassembled WGS sequence"/>
</dbReference>
<dbReference type="FunFam" id="3.40.50.300:FF:000366">
    <property type="entry name" value="GTPase, IMAP family member 2"/>
    <property type="match status" value="1"/>
</dbReference>
<evidence type="ECO:0000313" key="6">
    <source>
        <dbReference type="Ensembl" id="ENSAMXP00000053089.1"/>
    </source>
</evidence>
<dbReference type="CDD" id="cd01852">
    <property type="entry name" value="AIG1"/>
    <property type="match status" value="1"/>
</dbReference>
<dbReference type="PANTHER" id="PTHR10903:SF188">
    <property type="entry name" value="GTPASE IMAP FAMILY MEMBER 2-LIKE-RELATED"/>
    <property type="match status" value="1"/>
</dbReference>
<name>A0A3B1KHA7_ASTMX</name>
<dbReference type="Bgee" id="ENSAMXG00000031962">
    <property type="expression patterns" value="Expressed in intestine and 10 other cell types or tissues"/>
</dbReference>
<reference evidence="6" key="4">
    <citation type="submission" date="2025-09" db="UniProtKB">
        <authorList>
            <consortium name="Ensembl"/>
        </authorList>
    </citation>
    <scope>IDENTIFICATION</scope>
</reference>
<dbReference type="InParanoid" id="A0A3B1KHA7"/>
<comment type="similarity">
    <text evidence="1">Belongs to the TRAFAC class TrmE-Era-EngA-EngB-Septin-like GTPase superfamily. AIG1/Toc34/Toc159-like paraseptin GTPase family. IAN subfamily.</text>
</comment>
<dbReference type="GeneTree" id="ENSGT01120000271858"/>
<dbReference type="InterPro" id="IPR045058">
    <property type="entry name" value="GIMA/IAN/Toc"/>
</dbReference>
<dbReference type="SUPFAM" id="SSF52540">
    <property type="entry name" value="P-loop containing nucleoside triphosphate hydrolases"/>
    <property type="match status" value="1"/>
</dbReference>
<evidence type="ECO:0000256" key="4">
    <source>
        <dbReference type="SAM" id="MobiDB-lite"/>
    </source>
</evidence>
<organism evidence="6 7">
    <name type="scientific">Astyanax mexicanus</name>
    <name type="common">Blind cave fish</name>
    <name type="synonym">Astyanax fasciatus mexicanus</name>
    <dbReference type="NCBI Taxonomy" id="7994"/>
    <lineage>
        <taxon>Eukaryota</taxon>
        <taxon>Metazoa</taxon>
        <taxon>Chordata</taxon>
        <taxon>Craniata</taxon>
        <taxon>Vertebrata</taxon>
        <taxon>Euteleostomi</taxon>
        <taxon>Actinopterygii</taxon>
        <taxon>Neopterygii</taxon>
        <taxon>Teleostei</taxon>
        <taxon>Ostariophysi</taxon>
        <taxon>Characiformes</taxon>
        <taxon>Characoidei</taxon>
        <taxon>Acestrorhamphidae</taxon>
        <taxon>Acestrorhamphinae</taxon>
        <taxon>Astyanax</taxon>
    </lineage>
</organism>
<protein>
    <recommendedName>
        <fullName evidence="5">AIG1-type G domain-containing protein</fullName>
    </recommendedName>
</protein>
<feature type="domain" description="AIG1-type G" evidence="5">
    <location>
        <begin position="22"/>
        <end position="221"/>
    </location>
</feature>
<dbReference type="AlphaFoldDB" id="A0A3B1KHA7"/>
<keyword evidence="3" id="KW-0342">GTP-binding</keyword>
<dbReference type="Ensembl" id="ENSAMXT00000056677.1">
    <property type="protein sequence ID" value="ENSAMXP00000053089.1"/>
    <property type="gene ID" value="ENSAMXG00000031962.1"/>
</dbReference>
<accession>A0A3B1KHA7</accession>
<evidence type="ECO:0000259" key="5">
    <source>
        <dbReference type="PROSITE" id="PS51720"/>
    </source>
</evidence>
<keyword evidence="2" id="KW-0547">Nucleotide-binding</keyword>